<dbReference type="EMBL" id="LILD01000001">
    <property type="protein sequence ID" value="KOO39330.1"/>
    <property type="molecule type" value="Genomic_DNA"/>
</dbReference>
<evidence type="ECO:0000256" key="1">
    <source>
        <dbReference type="SAM" id="Phobius"/>
    </source>
</evidence>
<feature type="transmembrane region" description="Helical" evidence="1">
    <location>
        <begin position="75"/>
        <end position="101"/>
    </location>
</feature>
<reference evidence="2" key="1">
    <citation type="submission" date="2015-08" db="EMBL/GenBank/DDBJ databases">
        <title>Complete DNA Sequence of Pseudomonas syringae pv. actinidiae, the Causal Agent of Kiwifruit Canker Disease.</title>
        <authorList>
            <person name="Rikkerink E.H.A."/>
            <person name="Fineran P.C."/>
        </authorList>
    </citation>
    <scope>NUCLEOTIDE SEQUENCE</scope>
    <source>
        <strain evidence="2">DSM 13666</strain>
    </source>
</reference>
<name>A0A0M0KKL3_ALKHA</name>
<evidence type="ECO:0000313" key="2">
    <source>
        <dbReference type="EMBL" id="KOO39330.1"/>
    </source>
</evidence>
<feature type="transmembrane region" description="Helical" evidence="1">
    <location>
        <begin position="134"/>
        <end position="152"/>
    </location>
</feature>
<dbReference type="RefSeq" id="WP_010897837.1">
    <property type="nucleotide sequence ID" value="NZ_JARMRQ010000040.1"/>
</dbReference>
<proteinExistence type="predicted"/>
<feature type="transmembrane region" description="Helical" evidence="1">
    <location>
        <begin position="172"/>
        <end position="190"/>
    </location>
</feature>
<keyword evidence="1" id="KW-0812">Transmembrane</keyword>
<accession>A0A4Y7X3G3</accession>
<protein>
    <recommendedName>
        <fullName evidence="3">Membrane protein YpjA</fullName>
    </recommendedName>
</protein>
<feature type="transmembrane region" description="Helical" evidence="1">
    <location>
        <begin position="107"/>
        <end position="127"/>
    </location>
</feature>
<feature type="transmembrane region" description="Helical" evidence="1">
    <location>
        <begin position="16"/>
        <end position="35"/>
    </location>
</feature>
<dbReference type="Pfam" id="PF07187">
    <property type="entry name" value="DUF1405"/>
    <property type="match status" value="1"/>
</dbReference>
<dbReference type="OMA" id="TVYGYYW"/>
<keyword evidence="1" id="KW-0472">Membrane</keyword>
<dbReference type="InterPro" id="IPR009845">
    <property type="entry name" value="DUF1405"/>
</dbReference>
<sequence>MWIKHHLFSFLVRKDILWALLVINFLGTIYGYIWYADQLAQTPAHFLIFVPDSPTASLFFVFVLIAFLQRKNWSLFEAFAAVTLIKYGIWAVAMILAGAAAGDTLNWQHYMLIFSHGGMAIQAYLYMSYYRIRLWHLLVVSSWTLLNDYIDYAHLMHPWVSRRLNDYVIPEIAMFTVGLSLFSILSVYFLSVRGKAAKRSLE</sequence>
<evidence type="ECO:0008006" key="3">
    <source>
        <dbReference type="Google" id="ProtNLM"/>
    </source>
</evidence>
<feature type="transmembrane region" description="Helical" evidence="1">
    <location>
        <begin position="47"/>
        <end position="68"/>
    </location>
</feature>
<dbReference type="AlphaFoldDB" id="A0A0M0KKL3"/>
<accession>A0A0M0KKL3</accession>
<comment type="caution">
    <text evidence="2">The sequence shown here is derived from an EMBL/GenBank/DDBJ whole genome shotgun (WGS) entry which is preliminary data.</text>
</comment>
<dbReference type="PANTHER" id="PTHR40042">
    <property type="entry name" value="HYPOTHETICAL MEMBRANE SPANNING PROTEIN"/>
    <property type="match status" value="1"/>
</dbReference>
<organism evidence="2">
    <name type="scientific">Halalkalibacterium halodurans</name>
    <name type="common">Bacillus halodurans</name>
    <dbReference type="NCBI Taxonomy" id="86665"/>
    <lineage>
        <taxon>Bacteria</taxon>
        <taxon>Bacillati</taxon>
        <taxon>Bacillota</taxon>
        <taxon>Bacilli</taxon>
        <taxon>Bacillales</taxon>
        <taxon>Bacillaceae</taxon>
        <taxon>Halalkalibacterium (ex Joshi et al. 2022)</taxon>
    </lineage>
</organism>
<gene>
    <name evidence="2" type="ORF">AMD02_11115</name>
</gene>
<keyword evidence="1" id="KW-1133">Transmembrane helix</keyword>
<dbReference type="PATRIC" id="fig|136160.3.peg.2629"/>
<dbReference type="PANTHER" id="PTHR40042:SF1">
    <property type="entry name" value="DUF1405 DOMAIN-CONTAINING PROTEIN"/>
    <property type="match status" value="1"/>
</dbReference>